<keyword evidence="2" id="KW-0732">Signal</keyword>
<reference evidence="3" key="1">
    <citation type="submission" date="2021-10" db="EMBL/GenBank/DDBJ databases">
        <title>Tropical sea cucumber genome reveals ecological adaptation and Cuvierian tubules defense mechanism.</title>
        <authorList>
            <person name="Chen T."/>
        </authorList>
    </citation>
    <scope>NUCLEOTIDE SEQUENCE</scope>
    <source>
        <strain evidence="3">Nanhai2018</strain>
        <tissue evidence="3">Muscle</tissue>
    </source>
</reference>
<feature type="transmembrane region" description="Helical" evidence="1">
    <location>
        <begin position="390"/>
        <end position="414"/>
    </location>
</feature>
<keyword evidence="1" id="KW-0472">Membrane</keyword>
<dbReference type="Proteomes" id="UP001152320">
    <property type="component" value="Chromosome 13"/>
</dbReference>
<organism evidence="3 4">
    <name type="scientific">Holothuria leucospilota</name>
    <name type="common">Black long sea cucumber</name>
    <name type="synonym">Mertensiothuria leucospilota</name>
    <dbReference type="NCBI Taxonomy" id="206669"/>
    <lineage>
        <taxon>Eukaryota</taxon>
        <taxon>Metazoa</taxon>
        <taxon>Echinodermata</taxon>
        <taxon>Eleutherozoa</taxon>
        <taxon>Echinozoa</taxon>
        <taxon>Holothuroidea</taxon>
        <taxon>Aspidochirotacea</taxon>
        <taxon>Aspidochirotida</taxon>
        <taxon>Holothuriidae</taxon>
        <taxon>Holothuria</taxon>
    </lineage>
</organism>
<dbReference type="AlphaFoldDB" id="A0A9Q1H2U3"/>
<dbReference type="EMBL" id="JAIZAY010000013">
    <property type="protein sequence ID" value="KAJ8030465.1"/>
    <property type="molecule type" value="Genomic_DNA"/>
</dbReference>
<evidence type="ECO:0008006" key="5">
    <source>
        <dbReference type="Google" id="ProtNLM"/>
    </source>
</evidence>
<feature type="chain" id="PRO_5040224506" description="Ig-like domain-containing protein" evidence="2">
    <location>
        <begin position="21"/>
        <end position="612"/>
    </location>
</feature>
<keyword evidence="1" id="KW-1133">Transmembrane helix</keyword>
<feature type="signal peptide" evidence="2">
    <location>
        <begin position="1"/>
        <end position="20"/>
    </location>
</feature>
<evidence type="ECO:0000256" key="2">
    <source>
        <dbReference type="SAM" id="SignalP"/>
    </source>
</evidence>
<proteinExistence type="predicted"/>
<accession>A0A9Q1H2U3</accession>
<keyword evidence="4" id="KW-1185">Reference proteome</keyword>
<name>A0A9Q1H2U3_HOLLE</name>
<evidence type="ECO:0000313" key="4">
    <source>
        <dbReference type="Proteomes" id="UP001152320"/>
    </source>
</evidence>
<sequence length="612" mass="67697">MKGLVAAGAQVLLFLPFVLSLSLSSEITFSSYWSGSPVCAGFSLEMTCIVHLRDGINSVSKVTVIKDRGKESNMYCNVWPVPSNGEAECGGSINEGTMNLLVNGTVVEDHSLVLLIVLQSVRETDRGGYECSVGMGVSGNLAKVSTTALTLDVKQRSQCTHFPEIPFSRSLVLNSTNSPMCIFSVMPSSFPIWMVGNDVLGNDTVKFIKSGDYMATWINIHQLKSNDENNAGLYSCELKLNKHQDETIHLHTFQNPSIKFYVADSCSNGYLFCIEVWVISSSSLLSPITCTVDDNFEVRYVGSRSAVISSCSELNELQQLNNSSLRCEARNQFGRSEKILNVTSIASLAPEDGVYPSVETSTTDQTAYIAVGGNTAVNPIFSELFESTGIILFSVLMFLVIVVITCLGICAWTLRSNHKTRFNQGMKGEPFQGYYWSFLPKENKQRSIKERALPHRPDSVYASCETDLSVAIPPEKEMKCPAKPPQPFGYVGPFGPNTGETQDNIKCQFCSCKTKFETNILPTYSCQDKTGSQETEQKYLMKEDFRPGYIVPLVGKQARDITFNTYDMHPYSKLIGGRKTEGALRRSHSVLDVSPPVISSDEELNRNRKFSF</sequence>
<protein>
    <recommendedName>
        <fullName evidence="5">Ig-like domain-containing protein</fullName>
    </recommendedName>
</protein>
<evidence type="ECO:0000313" key="3">
    <source>
        <dbReference type="EMBL" id="KAJ8030465.1"/>
    </source>
</evidence>
<keyword evidence="1" id="KW-0812">Transmembrane</keyword>
<evidence type="ECO:0000256" key="1">
    <source>
        <dbReference type="SAM" id="Phobius"/>
    </source>
</evidence>
<comment type="caution">
    <text evidence="3">The sequence shown here is derived from an EMBL/GenBank/DDBJ whole genome shotgun (WGS) entry which is preliminary data.</text>
</comment>
<gene>
    <name evidence="3" type="ORF">HOLleu_26900</name>
</gene>